<feature type="compositionally biased region" description="Low complexity" evidence="7">
    <location>
        <begin position="315"/>
        <end position="324"/>
    </location>
</feature>
<dbReference type="GO" id="GO:0003700">
    <property type="term" value="F:DNA-binding transcription factor activity"/>
    <property type="evidence" value="ECO:0000318"/>
    <property type="project" value="GO_Central"/>
</dbReference>
<dbReference type="InterPro" id="IPR006447">
    <property type="entry name" value="Myb_dom_plants"/>
</dbReference>
<proteinExistence type="predicted"/>
<keyword evidence="2" id="KW-0805">Transcription regulation</keyword>
<dbReference type="OrthoDB" id="1907052at2759"/>
<comment type="subcellular location">
    <subcellularLocation>
        <location evidence="1">Nucleus</location>
    </subcellularLocation>
</comment>
<dbReference type="PANTHER" id="PTHR31312:SF1">
    <property type="entry name" value="TRANSCRIPTION ACTIVATOR GLK1"/>
    <property type="match status" value="1"/>
</dbReference>
<dbReference type="InterPro" id="IPR001005">
    <property type="entry name" value="SANT/Myb"/>
</dbReference>
<dbReference type="eggNOG" id="KOG1601">
    <property type="taxonomic scope" value="Eukaryota"/>
</dbReference>
<feature type="domain" description="HTH myb-type" evidence="9">
    <location>
        <begin position="347"/>
        <end position="406"/>
    </location>
</feature>
<accession>D8T4E0</accession>
<keyword evidence="4" id="KW-0804">Transcription</keyword>
<dbReference type="Gramene" id="EFJ08509">
    <property type="protein sequence ID" value="EFJ08509"/>
    <property type="gene ID" value="SELMODRAFT_428906"/>
</dbReference>
<dbReference type="Gene3D" id="3.40.50.2300">
    <property type="match status" value="1"/>
</dbReference>
<gene>
    <name evidence="10" type="primary">PRR1</name>
    <name evidence="10" type="ORF">SELMODRAFT_428906</name>
</gene>
<evidence type="ECO:0000256" key="1">
    <source>
        <dbReference type="ARBA" id="ARBA00004123"/>
    </source>
</evidence>
<keyword evidence="3" id="KW-0238">DNA-binding</keyword>
<dbReference type="HOGENOM" id="CLU_034607_0_0_1"/>
<feature type="region of interest" description="Disordered" evidence="7">
    <location>
        <begin position="311"/>
        <end position="349"/>
    </location>
</feature>
<dbReference type="SUPFAM" id="SSF52172">
    <property type="entry name" value="CheY-like"/>
    <property type="match status" value="1"/>
</dbReference>
<evidence type="ECO:0000256" key="5">
    <source>
        <dbReference type="ARBA" id="ARBA00023242"/>
    </source>
</evidence>
<evidence type="ECO:0000256" key="2">
    <source>
        <dbReference type="ARBA" id="ARBA00023015"/>
    </source>
</evidence>
<name>D8T4E0_SELML</name>
<dbReference type="Pfam" id="PF00249">
    <property type="entry name" value="Myb_DNA-binding"/>
    <property type="match status" value="1"/>
</dbReference>
<keyword evidence="11" id="KW-1185">Reference proteome</keyword>
<dbReference type="OMA" id="DHSSAHM"/>
<dbReference type="FunFam" id="1.10.10.60:FF:000007">
    <property type="entry name" value="Two-component response regulator"/>
    <property type="match status" value="1"/>
</dbReference>
<feature type="region of interest" description="Disordered" evidence="7">
    <location>
        <begin position="421"/>
        <end position="446"/>
    </location>
</feature>
<dbReference type="InterPro" id="IPR017930">
    <property type="entry name" value="Myb_dom"/>
</dbReference>
<dbReference type="Proteomes" id="UP000001514">
    <property type="component" value="Unassembled WGS sequence"/>
</dbReference>
<dbReference type="AlphaFoldDB" id="D8T4E0"/>
<dbReference type="NCBIfam" id="TIGR01557">
    <property type="entry name" value="myb_SHAQKYF"/>
    <property type="match status" value="1"/>
</dbReference>
<evidence type="ECO:0000313" key="11">
    <source>
        <dbReference type="Proteomes" id="UP000001514"/>
    </source>
</evidence>
<dbReference type="KEGG" id="smo:SELMODRAFT_428906"/>
<feature type="modified residue" description="4-aspartylphosphate" evidence="6">
    <location>
        <position position="68"/>
    </location>
</feature>
<evidence type="ECO:0000259" key="9">
    <source>
        <dbReference type="PROSITE" id="PS51294"/>
    </source>
</evidence>
<protein>
    <submittedName>
        <fullName evidence="10">Pseudo response regulator</fullName>
    </submittedName>
</protein>
<sequence>MPQDKLHGWKDFPKGLHVLVAIADGDDREEISGILQSCSYRVTAFTSEEDALAAIEKPKTPFHAAMVDATNRDIFDGFKVLEAAKELAVIMISSTEDIETMMRAISLGAADFLQKPFSEEKLKNIWQHVARKAMLSTNSEPASTVADHEVKPETLDDGDQIESQMQSFDDLGCIIGESFHECEKFPEVEEPAATETKEGFDVNGKLYDLEREFMRSTNLEFCTAEGTCIKLEIDDTLDDLNLGDGIVLDGEGATEFELDPSLFVGFPDSDSDSALDINFEMLDSGDTHESEFDGEEAMMLAQVLKTEDEVVRNVSESSESMSSSTKEKGEEETKPERAAKSCKSAPGRKKMKVDWTPELHQKFVQAVEQLGVDKAIPSRILEHMGVKCLTRHNIASHLQKYRSHRKHLLQREAEAAVNWSHRRHSDTWSKNRAPTQSRQTPILPAPPPGGVPLLVWGHPTIDHSSAHMWQQQQPPVTPPPWQAPDGTLWQHPAVCFPPWGHAPAPGTPVYPNCMRVPVAPVIAVPQPPAPPLPGETLSPPACHPPREVVDAVISEALTNPCTLPLGLKPPSMESVMSELVKQGITITPPTPS</sequence>
<feature type="compositionally biased region" description="Basic and acidic residues" evidence="7">
    <location>
        <begin position="325"/>
        <end position="339"/>
    </location>
</feature>
<feature type="domain" description="Response regulatory" evidence="8">
    <location>
        <begin position="17"/>
        <end position="130"/>
    </location>
</feature>
<dbReference type="Pfam" id="PF00072">
    <property type="entry name" value="Response_reg"/>
    <property type="match status" value="1"/>
</dbReference>
<dbReference type="PROSITE" id="PS51294">
    <property type="entry name" value="HTH_MYB"/>
    <property type="match status" value="1"/>
</dbReference>
<evidence type="ECO:0000256" key="3">
    <source>
        <dbReference type="ARBA" id="ARBA00023125"/>
    </source>
</evidence>
<dbReference type="PROSITE" id="PS50110">
    <property type="entry name" value="RESPONSE_REGULATORY"/>
    <property type="match status" value="1"/>
</dbReference>
<dbReference type="FunCoup" id="D8T4E0">
    <property type="interactions" value="20"/>
</dbReference>
<organism evidence="11">
    <name type="scientific">Selaginella moellendorffii</name>
    <name type="common">Spikemoss</name>
    <dbReference type="NCBI Taxonomy" id="88036"/>
    <lineage>
        <taxon>Eukaryota</taxon>
        <taxon>Viridiplantae</taxon>
        <taxon>Streptophyta</taxon>
        <taxon>Embryophyta</taxon>
        <taxon>Tracheophyta</taxon>
        <taxon>Lycopodiopsida</taxon>
        <taxon>Selaginellales</taxon>
        <taxon>Selaginellaceae</taxon>
        <taxon>Selaginella</taxon>
    </lineage>
</organism>
<dbReference type="GeneID" id="9631236"/>
<evidence type="ECO:0000313" key="10">
    <source>
        <dbReference type="EMBL" id="EFJ08509.1"/>
    </source>
</evidence>
<dbReference type="EMBL" id="GL377673">
    <property type="protein sequence ID" value="EFJ08509.1"/>
    <property type="molecule type" value="Genomic_DNA"/>
</dbReference>
<reference evidence="10 11" key="1">
    <citation type="journal article" date="2011" name="Science">
        <title>The Selaginella genome identifies genetic changes associated with the evolution of vascular plants.</title>
        <authorList>
            <person name="Banks J.A."/>
            <person name="Nishiyama T."/>
            <person name="Hasebe M."/>
            <person name="Bowman J.L."/>
            <person name="Gribskov M."/>
            <person name="dePamphilis C."/>
            <person name="Albert V.A."/>
            <person name="Aono N."/>
            <person name="Aoyama T."/>
            <person name="Ambrose B.A."/>
            <person name="Ashton N.W."/>
            <person name="Axtell M.J."/>
            <person name="Barker E."/>
            <person name="Barker M.S."/>
            <person name="Bennetzen J.L."/>
            <person name="Bonawitz N.D."/>
            <person name="Chapple C."/>
            <person name="Cheng C."/>
            <person name="Correa L.G."/>
            <person name="Dacre M."/>
            <person name="DeBarry J."/>
            <person name="Dreyer I."/>
            <person name="Elias M."/>
            <person name="Engstrom E.M."/>
            <person name="Estelle M."/>
            <person name="Feng L."/>
            <person name="Finet C."/>
            <person name="Floyd S.K."/>
            <person name="Frommer W.B."/>
            <person name="Fujita T."/>
            <person name="Gramzow L."/>
            <person name="Gutensohn M."/>
            <person name="Harholt J."/>
            <person name="Hattori M."/>
            <person name="Heyl A."/>
            <person name="Hirai T."/>
            <person name="Hiwatashi Y."/>
            <person name="Ishikawa M."/>
            <person name="Iwata M."/>
            <person name="Karol K.G."/>
            <person name="Koehler B."/>
            <person name="Kolukisaoglu U."/>
            <person name="Kubo M."/>
            <person name="Kurata T."/>
            <person name="Lalonde S."/>
            <person name="Li K."/>
            <person name="Li Y."/>
            <person name="Litt A."/>
            <person name="Lyons E."/>
            <person name="Manning G."/>
            <person name="Maruyama T."/>
            <person name="Michael T.P."/>
            <person name="Mikami K."/>
            <person name="Miyazaki S."/>
            <person name="Morinaga S."/>
            <person name="Murata T."/>
            <person name="Mueller-Roeber B."/>
            <person name="Nelson D.R."/>
            <person name="Obara M."/>
            <person name="Oguri Y."/>
            <person name="Olmstead R.G."/>
            <person name="Onodera N."/>
            <person name="Petersen B.L."/>
            <person name="Pils B."/>
            <person name="Prigge M."/>
            <person name="Rensing S.A."/>
            <person name="Riano-Pachon D.M."/>
            <person name="Roberts A.W."/>
            <person name="Sato Y."/>
            <person name="Scheller H.V."/>
            <person name="Schulz B."/>
            <person name="Schulz C."/>
            <person name="Shakirov E.V."/>
            <person name="Shibagaki N."/>
            <person name="Shinohara N."/>
            <person name="Shippen D.E."/>
            <person name="Soerensen I."/>
            <person name="Sotooka R."/>
            <person name="Sugimoto N."/>
            <person name="Sugita M."/>
            <person name="Sumikawa N."/>
            <person name="Tanurdzic M."/>
            <person name="Theissen G."/>
            <person name="Ulvskov P."/>
            <person name="Wakazuki S."/>
            <person name="Weng J.K."/>
            <person name="Willats W.W."/>
            <person name="Wipf D."/>
            <person name="Wolf P.G."/>
            <person name="Yang L."/>
            <person name="Zimmer A.D."/>
            <person name="Zhu Q."/>
            <person name="Mitros T."/>
            <person name="Hellsten U."/>
            <person name="Loque D."/>
            <person name="Otillar R."/>
            <person name="Salamov A."/>
            <person name="Schmutz J."/>
            <person name="Shapiro H."/>
            <person name="Lindquist E."/>
            <person name="Lucas S."/>
            <person name="Rokhsar D."/>
            <person name="Grigoriev I.V."/>
        </authorList>
    </citation>
    <scope>NUCLEOTIDE SEQUENCE [LARGE SCALE GENOMIC DNA]</scope>
</reference>
<keyword evidence="6" id="KW-0597">Phosphoprotein</keyword>
<dbReference type="PANTHER" id="PTHR31312">
    <property type="entry name" value="TRANSCRIPTION ACTIVATOR GLK1"/>
    <property type="match status" value="1"/>
</dbReference>
<evidence type="ECO:0000256" key="6">
    <source>
        <dbReference type="PROSITE-ProRule" id="PRU00169"/>
    </source>
</evidence>
<dbReference type="InterPro" id="IPR011006">
    <property type="entry name" value="CheY-like_superfamily"/>
</dbReference>
<dbReference type="SMART" id="SM00448">
    <property type="entry name" value="REC"/>
    <property type="match status" value="1"/>
</dbReference>
<dbReference type="Gene3D" id="1.10.10.60">
    <property type="entry name" value="Homeodomain-like"/>
    <property type="match status" value="1"/>
</dbReference>
<dbReference type="GO" id="GO:0000160">
    <property type="term" value="P:phosphorelay signal transduction system"/>
    <property type="evidence" value="ECO:0007669"/>
    <property type="project" value="InterPro"/>
</dbReference>
<dbReference type="InParanoid" id="D8T4E0"/>
<dbReference type="InterPro" id="IPR044825">
    <property type="entry name" value="GLK1/2-like"/>
</dbReference>
<feature type="compositionally biased region" description="Polar residues" evidence="7">
    <location>
        <begin position="428"/>
        <end position="440"/>
    </location>
</feature>
<dbReference type="InterPro" id="IPR009057">
    <property type="entry name" value="Homeodomain-like_sf"/>
</dbReference>
<dbReference type="GO" id="GO:0045893">
    <property type="term" value="P:positive regulation of DNA-templated transcription"/>
    <property type="evidence" value="ECO:0000318"/>
    <property type="project" value="GO_Central"/>
</dbReference>
<evidence type="ECO:0000256" key="7">
    <source>
        <dbReference type="SAM" id="MobiDB-lite"/>
    </source>
</evidence>
<dbReference type="GO" id="GO:0000976">
    <property type="term" value="F:transcription cis-regulatory region binding"/>
    <property type="evidence" value="ECO:0000318"/>
    <property type="project" value="GO_Central"/>
</dbReference>
<evidence type="ECO:0000256" key="4">
    <source>
        <dbReference type="ARBA" id="ARBA00023163"/>
    </source>
</evidence>
<evidence type="ECO:0000259" key="8">
    <source>
        <dbReference type="PROSITE" id="PS50110"/>
    </source>
</evidence>
<keyword evidence="5" id="KW-0539">Nucleus</keyword>
<dbReference type="InterPro" id="IPR001789">
    <property type="entry name" value="Sig_transdc_resp-reg_receiver"/>
</dbReference>
<dbReference type="GO" id="GO:0005634">
    <property type="term" value="C:nucleus"/>
    <property type="evidence" value="ECO:0000318"/>
    <property type="project" value="GO_Central"/>
</dbReference>
<dbReference type="SUPFAM" id="SSF46689">
    <property type="entry name" value="Homeodomain-like"/>
    <property type="match status" value="1"/>
</dbReference>